<dbReference type="InterPro" id="IPR051908">
    <property type="entry name" value="Ribosomal_N-acetyltransferase"/>
</dbReference>
<accession>A0A5F2BQS5</accession>
<name>A0A5F2BQS5_9LEPT</name>
<reference evidence="2 3" key="1">
    <citation type="journal article" date="2019" name="PLoS Negl. Trop. Dis.">
        <title>Revisiting the worldwide diversity of Leptospira species in the environment.</title>
        <authorList>
            <person name="Vincent A.T."/>
            <person name="Schiettekatte O."/>
            <person name="Bourhy P."/>
            <person name="Veyrier F.J."/>
            <person name="Picardeau M."/>
        </authorList>
    </citation>
    <scope>NUCLEOTIDE SEQUENCE [LARGE SCALE GENOMIC DNA]</scope>
    <source>
        <strain evidence="2 3">201702444</strain>
    </source>
</reference>
<dbReference type="Pfam" id="PF13302">
    <property type="entry name" value="Acetyltransf_3"/>
    <property type="match status" value="1"/>
</dbReference>
<gene>
    <name evidence="2" type="ORF">EHQ76_03945</name>
</gene>
<dbReference type="OrthoDB" id="9795199at2"/>
<dbReference type="GO" id="GO:1990189">
    <property type="term" value="F:protein N-terminal-serine acetyltransferase activity"/>
    <property type="evidence" value="ECO:0007669"/>
    <property type="project" value="TreeGrafter"/>
</dbReference>
<dbReference type="EMBL" id="RQGN01000019">
    <property type="protein sequence ID" value="TGM07967.1"/>
    <property type="molecule type" value="Genomic_DNA"/>
</dbReference>
<evidence type="ECO:0000313" key="3">
    <source>
        <dbReference type="Proteomes" id="UP000298429"/>
    </source>
</evidence>
<dbReference type="InterPro" id="IPR016181">
    <property type="entry name" value="Acyl_CoA_acyltransferase"/>
</dbReference>
<dbReference type="PANTHER" id="PTHR43441:SF2">
    <property type="entry name" value="FAMILY ACETYLTRANSFERASE, PUTATIVE (AFU_ORTHOLOGUE AFUA_7G00850)-RELATED"/>
    <property type="match status" value="1"/>
</dbReference>
<dbReference type="Gene3D" id="3.40.630.30">
    <property type="match status" value="1"/>
</dbReference>
<dbReference type="SUPFAM" id="SSF55729">
    <property type="entry name" value="Acyl-CoA N-acyltransferases (Nat)"/>
    <property type="match status" value="1"/>
</dbReference>
<dbReference type="GO" id="GO:0008999">
    <property type="term" value="F:protein-N-terminal-alanine acetyltransferase activity"/>
    <property type="evidence" value="ECO:0007669"/>
    <property type="project" value="TreeGrafter"/>
</dbReference>
<dbReference type="GO" id="GO:0005737">
    <property type="term" value="C:cytoplasm"/>
    <property type="evidence" value="ECO:0007669"/>
    <property type="project" value="TreeGrafter"/>
</dbReference>
<feature type="domain" description="N-acetyltransferase" evidence="1">
    <location>
        <begin position="56"/>
        <end position="215"/>
    </location>
</feature>
<dbReference type="Proteomes" id="UP000298429">
    <property type="component" value="Unassembled WGS sequence"/>
</dbReference>
<dbReference type="PROSITE" id="PS51186">
    <property type="entry name" value="GNAT"/>
    <property type="match status" value="1"/>
</dbReference>
<dbReference type="PANTHER" id="PTHR43441">
    <property type="entry name" value="RIBOSOMAL-PROTEIN-SERINE ACETYLTRANSFERASE"/>
    <property type="match status" value="1"/>
</dbReference>
<comment type="caution">
    <text evidence="2">The sequence shown here is derived from an EMBL/GenBank/DDBJ whole genome shotgun (WGS) entry which is preliminary data.</text>
</comment>
<dbReference type="RefSeq" id="WP_135669830.1">
    <property type="nucleotide sequence ID" value="NZ_RQGN01000019.1"/>
</dbReference>
<dbReference type="FunFam" id="3.40.630.30:FF:000047">
    <property type="entry name" value="Acetyltransferase, GNAT family"/>
    <property type="match status" value="1"/>
</dbReference>
<dbReference type="AlphaFoldDB" id="A0A5F2BQS5"/>
<sequence length="252" mass="28776">MKNSQTFESEKRTINSLGQPIGTPLPDWKPALRPKKETMRGRFCRLEPLDLERHVEALYSANSLDATGAMWTYLPYGPFETLNEYREWMMETCLNEDPLFFAIFDLSSDRAVGLASYAEISPKVGSIEVGHLAYSPLMRQTPVSSEAMYLMMKNAFELGYRRYQWRCNALNAPSAAAAQRIGLSFEGIFRQANVLKGYSRDTAWFSAIDEEWPAIQEAFLKWLDPDNFDENGVQKNCLSDLTEPILKKKFAP</sequence>
<protein>
    <submittedName>
        <fullName evidence="2">N-acetyltransferase</fullName>
    </submittedName>
</protein>
<evidence type="ECO:0000259" key="1">
    <source>
        <dbReference type="PROSITE" id="PS51186"/>
    </source>
</evidence>
<dbReference type="InterPro" id="IPR000182">
    <property type="entry name" value="GNAT_dom"/>
</dbReference>
<organism evidence="2 3">
    <name type="scientific">Leptospira barantonii</name>
    <dbReference type="NCBI Taxonomy" id="2023184"/>
    <lineage>
        <taxon>Bacteria</taxon>
        <taxon>Pseudomonadati</taxon>
        <taxon>Spirochaetota</taxon>
        <taxon>Spirochaetia</taxon>
        <taxon>Leptospirales</taxon>
        <taxon>Leptospiraceae</taxon>
        <taxon>Leptospira</taxon>
    </lineage>
</organism>
<evidence type="ECO:0000313" key="2">
    <source>
        <dbReference type="EMBL" id="TGM07967.1"/>
    </source>
</evidence>
<proteinExistence type="predicted"/>
<keyword evidence="2" id="KW-0808">Transferase</keyword>